<comment type="similarity">
    <text evidence="1">Belongs to the sigma-70 factor family. ECF subfamily.</text>
</comment>
<dbReference type="GO" id="GO:0016987">
    <property type="term" value="F:sigma factor activity"/>
    <property type="evidence" value="ECO:0007669"/>
    <property type="project" value="UniProtKB-KW"/>
</dbReference>
<reference evidence="6" key="1">
    <citation type="submission" date="2018-02" db="EMBL/GenBank/DDBJ databases">
        <authorList>
            <person name="Vasarhelyi B.M."/>
            <person name="Deshmukh S."/>
            <person name="Balint B."/>
            <person name="Kukolya J."/>
        </authorList>
    </citation>
    <scope>NUCLEOTIDE SEQUENCE</scope>
    <source>
        <strain evidence="6">KB22</strain>
    </source>
</reference>
<dbReference type="InterPro" id="IPR013249">
    <property type="entry name" value="RNA_pol_sigma70_r4_t2"/>
</dbReference>
<feature type="domain" description="RNA polymerase sigma factor 70 region 4 type 2" evidence="5">
    <location>
        <begin position="105"/>
        <end position="156"/>
    </location>
</feature>
<dbReference type="InterPro" id="IPR013324">
    <property type="entry name" value="RNA_pol_sigma_r3/r4-like"/>
</dbReference>
<dbReference type="RefSeq" id="WP_196936277.1">
    <property type="nucleotide sequence ID" value="NZ_MU158698.1"/>
</dbReference>
<dbReference type="EMBL" id="PRDK01000006">
    <property type="protein sequence ID" value="MBE8714462.1"/>
    <property type="molecule type" value="Genomic_DNA"/>
</dbReference>
<dbReference type="Proteomes" id="UP000616201">
    <property type="component" value="Unassembled WGS sequence"/>
</dbReference>
<evidence type="ECO:0000256" key="3">
    <source>
        <dbReference type="ARBA" id="ARBA00023082"/>
    </source>
</evidence>
<dbReference type="CDD" id="cd06171">
    <property type="entry name" value="Sigma70_r4"/>
    <property type="match status" value="1"/>
</dbReference>
<keyword evidence="4" id="KW-0804">Transcription</keyword>
<proteinExistence type="inferred from homology"/>
<keyword evidence="2" id="KW-0805">Transcription regulation</keyword>
<dbReference type="SUPFAM" id="SSF88946">
    <property type="entry name" value="Sigma2 domain of RNA polymerase sigma factors"/>
    <property type="match status" value="1"/>
</dbReference>
<dbReference type="InterPro" id="IPR036388">
    <property type="entry name" value="WH-like_DNA-bd_sf"/>
</dbReference>
<dbReference type="Pfam" id="PF08281">
    <property type="entry name" value="Sigma70_r4_2"/>
    <property type="match status" value="1"/>
</dbReference>
<name>A0A928YRA9_9SPHI</name>
<dbReference type="InterPro" id="IPR000792">
    <property type="entry name" value="Tscrpt_reg_LuxR_C"/>
</dbReference>
<gene>
    <name evidence="6" type="ORF">C4F49_12290</name>
</gene>
<evidence type="ECO:0000256" key="2">
    <source>
        <dbReference type="ARBA" id="ARBA00023015"/>
    </source>
</evidence>
<dbReference type="PANTHER" id="PTHR43133">
    <property type="entry name" value="RNA POLYMERASE ECF-TYPE SIGMA FACTO"/>
    <property type="match status" value="1"/>
</dbReference>
<evidence type="ECO:0000313" key="7">
    <source>
        <dbReference type="Proteomes" id="UP000616201"/>
    </source>
</evidence>
<evidence type="ECO:0000256" key="1">
    <source>
        <dbReference type="ARBA" id="ARBA00010641"/>
    </source>
</evidence>
<dbReference type="SUPFAM" id="SSF88659">
    <property type="entry name" value="Sigma3 and sigma4 domains of RNA polymerase sigma factors"/>
    <property type="match status" value="1"/>
</dbReference>
<dbReference type="Gene3D" id="1.10.10.10">
    <property type="entry name" value="Winged helix-like DNA-binding domain superfamily/Winged helix DNA-binding domain"/>
    <property type="match status" value="1"/>
</dbReference>
<dbReference type="GO" id="GO:0003677">
    <property type="term" value="F:DNA binding"/>
    <property type="evidence" value="ECO:0007669"/>
    <property type="project" value="InterPro"/>
</dbReference>
<evidence type="ECO:0000259" key="5">
    <source>
        <dbReference type="Pfam" id="PF08281"/>
    </source>
</evidence>
<dbReference type="InterPro" id="IPR013325">
    <property type="entry name" value="RNA_pol_sigma_r2"/>
</dbReference>
<protein>
    <recommendedName>
        <fullName evidence="5">RNA polymerase sigma factor 70 region 4 type 2 domain-containing protein</fullName>
    </recommendedName>
</protein>
<accession>A0A928YRA9</accession>
<dbReference type="PANTHER" id="PTHR43133:SF46">
    <property type="entry name" value="RNA POLYMERASE SIGMA-70 FACTOR ECF SUBFAMILY"/>
    <property type="match status" value="1"/>
</dbReference>
<dbReference type="PRINTS" id="PR00038">
    <property type="entry name" value="HTHLUXR"/>
</dbReference>
<keyword evidence="7" id="KW-1185">Reference proteome</keyword>
<dbReference type="NCBIfam" id="TIGR02937">
    <property type="entry name" value="sigma70-ECF"/>
    <property type="match status" value="1"/>
</dbReference>
<dbReference type="InterPro" id="IPR014284">
    <property type="entry name" value="RNA_pol_sigma-70_dom"/>
</dbReference>
<comment type="caution">
    <text evidence="6">The sequence shown here is derived from an EMBL/GenBank/DDBJ whole genome shotgun (WGS) entry which is preliminary data.</text>
</comment>
<dbReference type="GO" id="GO:0006352">
    <property type="term" value="P:DNA-templated transcription initiation"/>
    <property type="evidence" value="ECO:0007669"/>
    <property type="project" value="InterPro"/>
</dbReference>
<evidence type="ECO:0000256" key="4">
    <source>
        <dbReference type="ARBA" id="ARBA00023163"/>
    </source>
</evidence>
<sequence>MNTFDEIFFKDIFHTYYDKIFLGFYKRTNSYEIAQDLTQLTFIKFWNYRDSHDFNLSAEIQLFRKAKLIFIDWLRKQANERELMKSIKESGKINFEEIQVDLKNSLSHAVDQLPPMRKKVFLLSYIEGFSHKEIAEKLNISIRTVDGHVLKALQQLRKILALIFILQNIN</sequence>
<evidence type="ECO:0000313" key="6">
    <source>
        <dbReference type="EMBL" id="MBE8714462.1"/>
    </source>
</evidence>
<keyword evidence="3" id="KW-0731">Sigma factor</keyword>
<organism evidence="6 7">
    <name type="scientific">Sphingobacterium hungaricum</name>
    <dbReference type="NCBI Taxonomy" id="2082723"/>
    <lineage>
        <taxon>Bacteria</taxon>
        <taxon>Pseudomonadati</taxon>
        <taxon>Bacteroidota</taxon>
        <taxon>Sphingobacteriia</taxon>
        <taxon>Sphingobacteriales</taxon>
        <taxon>Sphingobacteriaceae</taxon>
        <taxon>Sphingobacterium</taxon>
    </lineage>
</organism>
<dbReference type="InterPro" id="IPR039425">
    <property type="entry name" value="RNA_pol_sigma-70-like"/>
</dbReference>
<dbReference type="AlphaFoldDB" id="A0A928YRA9"/>
<dbReference type="Gene3D" id="1.10.1740.10">
    <property type="match status" value="1"/>
</dbReference>